<dbReference type="Pfam" id="PF00768">
    <property type="entry name" value="Peptidase_S11"/>
    <property type="match status" value="1"/>
</dbReference>
<sequence>MCHTDTALPRRNRRLAGRLQMNSQTKARRILTAAVAVCALLAGMSPALAGPDIRSAVALIIDHNGNRLYSRGPKEVRPIASITKLMTAMVVLDAQVPLDDPVTITEQDRDRLRWSRSRLYIDEATLSRRDMLRVSLMSSDNRAAHALGRTTFAGGTDAFVAAMNAKAESLGMHDSNFADTSGLDARNVSTAEDLVRLIHAASQYPLIREITSTGEFTARPYIETKRGPLQYRNTNPLVRDSRWTVELSKTGYIHEAGRCLVMQAVVADRRLYIVLLNAQGKLTPVGDSNRLRDWLRNGGEQLTAGLDAGHR</sequence>
<dbReference type="PANTHER" id="PTHR21581:SF26">
    <property type="entry name" value="D-ALANYL-D-ALANINE ENDOPEPTIDASE"/>
    <property type="match status" value="1"/>
</dbReference>
<evidence type="ECO:0000256" key="3">
    <source>
        <dbReference type="ARBA" id="ARBA00022801"/>
    </source>
</evidence>
<evidence type="ECO:0000256" key="1">
    <source>
        <dbReference type="ARBA" id="ARBA00007164"/>
    </source>
</evidence>
<dbReference type="Proteomes" id="UP000748752">
    <property type="component" value="Unassembled WGS sequence"/>
</dbReference>
<keyword evidence="2" id="KW-0732">Signal</keyword>
<evidence type="ECO:0000256" key="2">
    <source>
        <dbReference type="ARBA" id="ARBA00022729"/>
    </source>
</evidence>
<comment type="similarity">
    <text evidence="1 7">Belongs to the peptidase S11 family.</text>
</comment>
<keyword evidence="6" id="KW-0961">Cell wall biogenesis/degradation</keyword>
<accession>A0ABS1CH23</accession>
<dbReference type="InterPro" id="IPR012338">
    <property type="entry name" value="Beta-lactam/transpept-like"/>
</dbReference>
<proteinExistence type="inferred from homology"/>
<keyword evidence="10" id="KW-1185">Reference proteome</keyword>
<evidence type="ECO:0000259" key="8">
    <source>
        <dbReference type="Pfam" id="PF00768"/>
    </source>
</evidence>
<organism evidence="9 10">
    <name type="scientific">Thiohalocapsa halophila</name>
    <dbReference type="NCBI Taxonomy" id="69359"/>
    <lineage>
        <taxon>Bacteria</taxon>
        <taxon>Pseudomonadati</taxon>
        <taxon>Pseudomonadota</taxon>
        <taxon>Gammaproteobacteria</taxon>
        <taxon>Chromatiales</taxon>
        <taxon>Chromatiaceae</taxon>
        <taxon>Thiohalocapsa</taxon>
    </lineage>
</organism>
<feature type="domain" description="Peptidase S11 D-alanyl-D-alanine carboxypeptidase A N-terminal" evidence="8">
    <location>
        <begin position="50"/>
        <end position="279"/>
    </location>
</feature>
<dbReference type="InterPro" id="IPR001967">
    <property type="entry name" value="Peptidase_S11_N"/>
</dbReference>
<dbReference type="SUPFAM" id="SSF56601">
    <property type="entry name" value="beta-lactamase/transpeptidase-like"/>
    <property type="match status" value="1"/>
</dbReference>
<keyword evidence="5" id="KW-0573">Peptidoglycan synthesis</keyword>
<keyword evidence="3" id="KW-0378">Hydrolase</keyword>
<evidence type="ECO:0000313" key="9">
    <source>
        <dbReference type="EMBL" id="MBK1631215.1"/>
    </source>
</evidence>
<dbReference type="Gene3D" id="3.40.710.10">
    <property type="entry name" value="DD-peptidase/beta-lactamase superfamily"/>
    <property type="match status" value="1"/>
</dbReference>
<dbReference type="InterPro" id="IPR018044">
    <property type="entry name" value="Peptidase_S11"/>
</dbReference>
<dbReference type="PANTHER" id="PTHR21581">
    <property type="entry name" value="D-ALANYL-D-ALANINE CARBOXYPEPTIDASE"/>
    <property type="match status" value="1"/>
</dbReference>
<evidence type="ECO:0000256" key="6">
    <source>
        <dbReference type="ARBA" id="ARBA00023316"/>
    </source>
</evidence>
<dbReference type="EMBL" id="NRRV01000023">
    <property type="protein sequence ID" value="MBK1631215.1"/>
    <property type="molecule type" value="Genomic_DNA"/>
</dbReference>
<evidence type="ECO:0000313" key="10">
    <source>
        <dbReference type="Proteomes" id="UP000748752"/>
    </source>
</evidence>
<gene>
    <name evidence="9" type="ORF">CKO31_10790</name>
</gene>
<protein>
    <submittedName>
        <fullName evidence="9">Peptidase S11</fullName>
    </submittedName>
</protein>
<name>A0ABS1CH23_9GAMM</name>
<reference evidence="9 10" key="1">
    <citation type="journal article" date="2020" name="Microorganisms">
        <title>Osmotic Adaptation and Compatible Solute Biosynthesis of Phototrophic Bacteria as Revealed from Genome Analyses.</title>
        <authorList>
            <person name="Imhoff J.F."/>
            <person name="Rahn T."/>
            <person name="Kunzel S."/>
            <person name="Keller A."/>
            <person name="Neulinger S.C."/>
        </authorList>
    </citation>
    <scope>NUCLEOTIDE SEQUENCE [LARGE SCALE GENOMIC DNA]</scope>
    <source>
        <strain evidence="9 10">DSM 6210</strain>
    </source>
</reference>
<evidence type="ECO:0000256" key="5">
    <source>
        <dbReference type="ARBA" id="ARBA00022984"/>
    </source>
</evidence>
<keyword evidence="4" id="KW-0133">Cell shape</keyword>
<evidence type="ECO:0000256" key="7">
    <source>
        <dbReference type="RuleBase" id="RU004016"/>
    </source>
</evidence>
<evidence type="ECO:0000256" key="4">
    <source>
        <dbReference type="ARBA" id="ARBA00022960"/>
    </source>
</evidence>
<dbReference type="PRINTS" id="PR00725">
    <property type="entry name" value="DADACBPTASE1"/>
</dbReference>
<comment type="caution">
    <text evidence="9">The sequence shown here is derived from an EMBL/GenBank/DDBJ whole genome shotgun (WGS) entry which is preliminary data.</text>
</comment>